<dbReference type="GO" id="GO:0005524">
    <property type="term" value="F:ATP binding"/>
    <property type="evidence" value="ECO:0007669"/>
    <property type="project" value="UniProtKB-KW"/>
</dbReference>
<evidence type="ECO:0000313" key="5">
    <source>
        <dbReference type="Proteomes" id="UP000191901"/>
    </source>
</evidence>
<dbReference type="PROSITE" id="PS00109">
    <property type="entry name" value="PROTEIN_KINASE_TYR"/>
    <property type="match status" value="1"/>
</dbReference>
<keyword evidence="1" id="KW-0547">Nucleotide-binding</keyword>
<dbReference type="InterPro" id="IPR000719">
    <property type="entry name" value="Prot_kinase_dom"/>
</dbReference>
<dbReference type="InterPro" id="IPR020635">
    <property type="entry name" value="Tyr_kinase_cat_dom"/>
</dbReference>
<keyword evidence="4" id="KW-0418">Kinase</keyword>
<dbReference type="GO" id="GO:0004713">
    <property type="term" value="F:protein tyrosine kinase activity"/>
    <property type="evidence" value="ECO:0007669"/>
    <property type="project" value="InterPro"/>
</dbReference>
<dbReference type="AlphaFoldDB" id="A0A1Z3HJ75"/>
<gene>
    <name evidence="4" type="ORF">XM38_012830</name>
</gene>
<dbReference type="GO" id="GO:0004674">
    <property type="term" value="F:protein serine/threonine kinase activity"/>
    <property type="evidence" value="ECO:0007669"/>
    <property type="project" value="TreeGrafter"/>
</dbReference>
<dbReference type="InterPro" id="IPR011009">
    <property type="entry name" value="Kinase-like_dom_sf"/>
</dbReference>
<dbReference type="PANTHER" id="PTHR24363:SF7">
    <property type="entry name" value="SERINE_THREONINE-PROTEIN KINASE-LIKE PROTEIN E"/>
    <property type="match status" value="1"/>
</dbReference>
<dbReference type="Proteomes" id="UP000191901">
    <property type="component" value="Chromosome"/>
</dbReference>
<dbReference type="SMART" id="SM00219">
    <property type="entry name" value="TyrKc"/>
    <property type="match status" value="1"/>
</dbReference>
<dbReference type="Pfam" id="PF00069">
    <property type="entry name" value="Pkinase"/>
    <property type="match status" value="1"/>
</dbReference>
<reference evidence="4 5" key="1">
    <citation type="journal article" date="2016" name="Biochim. Biophys. Acta">
        <title>Characterization of red-shifted phycobilisomes isolated from the chlorophyll f-containing cyanobacterium Halomicronema hongdechloris.</title>
        <authorList>
            <person name="Li Y."/>
            <person name="Lin Y."/>
            <person name="Garvey C.J."/>
            <person name="Birch D."/>
            <person name="Corkery R.W."/>
            <person name="Loughlin P.C."/>
            <person name="Scheer H."/>
            <person name="Willows R.D."/>
            <person name="Chen M."/>
        </authorList>
    </citation>
    <scope>NUCLEOTIDE SEQUENCE [LARGE SCALE GENOMIC DNA]</scope>
    <source>
        <strain evidence="4 5">C2206</strain>
    </source>
</reference>
<dbReference type="OrthoDB" id="502205at2"/>
<dbReference type="EMBL" id="CP021983">
    <property type="protein sequence ID" value="ASC70345.1"/>
    <property type="molecule type" value="Genomic_DNA"/>
</dbReference>
<protein>
    <submittedName>
        <fullName evidence="4">Serine/threonine-protein kinase</fullName>
    </submittedName>
</protein>
<name>A0A1Z3HJ75_9CYAN</name>
<sequence>MAGQIIGDRYEVEQQLGRKSGRWTLLARDLQTDTPVILKLLFIDEDLQPRDLRLFKREVEALKLLNHPATPQFLHYFEIELPQDGQALVLVQSYVIGTSLKTYLDQGRQFSEADAKIIARAILKVLVSLHQMEPPIIHRDIRPNNVLLMESSDPQVCLVDFGSVKALSSGNTALTVVGSDGYTPPEQMGGRALTVSDLYSLGATLVEIITGQSPAKLPRRGLTIEFEAAATFSPDFSAWLQRMLAPGLEQRWSSAEAALAALPSD</sequence>
<evidence type="ECO:0000313" key="4">
    <source>
        <dbReference type="EMBL" id="ASC70345.1"/>
    </source>
</evidence>
<keyword evidence="4" id="KW-0808">Transferase</keyword>
<dbReference type="Gene3D" id="1.10.510.10">
    <property type="entry name" value="Transferase(Phosphotransferase) domain 1"/>
    <property type="match status" value="1"/>
</dbReference>
<dbReference type="PANTHER" id="PTHR24363">
    <property type="entry name" value="SERINE/THREONINE PROTEIN KINASE"/>
    <property type="match status" value="1"/>
</dbReference>
<proteinExistence type="predicted"/>
<dbReference type="RefSeq" id="WP_080810452.1">
    <property type="nucleotide sequence ID" value="NZ_CP021983.2"/>
</dbReference>
<dbReference type="InterPro" id="IPR008266">
    <property type="entry name" value="Tyr_kinase_AS"/>
</dbReference>
<accession>A0A1Z3HJ75</accession>
<dbReference type="PROSITE" id="PS50011">
    <property type="entry name" value="PROTEIN_KINASE_DOM"/>
    <property type="match status" value="1"/>
</dbReference>
<evidence type="ECO:0000259" key="3">
    <source>
        <dbReference type="PROSITE" id="PS50011"/>
    </source>
</evidence>
<feature type="domain" description="Protein kinase" evidence="3">
    <location>
        <begin position="10"/>
        <end position="265"/>
    </location>
</feature>
<evidence type="ECO:0000256" key="2">
    <source>
        <dbReference type="ARBA" id="ARBA00022840"/>
    </source>
</evidence>
<dbReference type="CDD" id="cd14014">
    <property type="entry name" value="STKc_PknB_like"/>
    <property type="match status" value="1"/>
</dbReference>
<keyword evidence="5" id="KW-1185">Reference proteome</keyword>
<evidence type="ECO:0000256" key="1">
    <source>
        <dbReference type="ARBA" id="ARBA00022741"/>
    </source>
</evidence>
<dbReference type="KEGG" id="hhg:XM38_012830"/>
<keyword evidence="2" id="KW-0067">ATP-binding</keyword>
<dbReference type="SUPFAM" id="SSF56112">
    <property type="entry name" value="Protein kinase-like (PK-like)"/>
    <property type="match status" value="1"/>
</dbReference>
<organism evidence="4 5">
    <name type="scientific">Halomicronema hongdechloris C2206</name>
    <dbReference type="NCBI Taxonomy" id="1641165"/>
    <lineage>
        <taxon>Bacteria</taxon>
        <taxon>Bacillati</taxon>
        <taxon>Cyanobacteriota</taxon>
        <taxon>Cyanophyceae</taxon>
        <taxon>Nodosilineales</taxon>
        <taxon>Nodosilineaceae</taxon>
        <taxon>Halomicronema</taxon>
    </lineage>
</organism>